<organism evidence="2 3">
    <name type="scientific">Streptomyces hainanensis</name>
    <dbReference type="NCBI Taxonomy" id="402648"/>
    <lineage>
        <taxon>Bacteria</taxon>
        <taxon>Bacillati</taxon>
        <taxon>Actinomycetota</taxon>
        <taxon>Actinomycetes</taxon>
        <taxon>Kitasatosporales</taxon>
        <taxon>Streptomycetaceae</taxon>
        <taxon>Streptomyces</taxon>
    </lineage>
</organism>
<dbReference type="RefSeq" id="WP_132819113.1">
    <property type="nucleotide sequence ID" value="NZ_SMKI01000183.1"/>
</dbReference>
<gene>
    <name evidence="2" type="ORF">E1283_18125</name>
</gene>
<evidence type="ECO:0000313" key="3">
    <source>
        <dbReference type="Proteomes" id="UP000295345"/>
    </source>
</evidence>
<sequence length="94" mass="10516">MSRRRVIRSAMVAPPDGVRGRTVTADVSEDMPRGVFQVMCLSCGLASMRVEDEQLPVEVWALQHTGLHPAHRRYRLVTESFWLVTPAPGDPHHG</sequence>
<dbReference type="EMBL" id="SMKI01000183">
    <property type="protein sequence ID" value="TDC73771.1"/>
    <property type="molecule type" value="Genomic_DNA"/>
</dbReference>
<dbReference type="AlphaFoldDB" id="A0A4R4T973"/>
<reference evidence="2 3" key="1">
    <citation type="submission" date="2019-03" db="EMBL/GenBank/DDBJ databases">
        <title>Draft genome sequences of novel Actinobacteria.</title>
        <authorList>
            <person name="Sahin N."/>
            <person name="Ay H."/>
            <person name="Saygin H."/>
        </authorList>
    </citation>
    <scope>NUCLEOTIDE SEQUENCE [LARGE SCALE GENOMIC DNA]</scope>
    <source>
        <strain evidence="2 3">DSM 41900</strain>
    </source>
</reference>
<accession>A0A4R4T973</accession>
<dbReference type="InterPro" id="IPR057170">
    <property type="entry name" value="DUF7848"/>
</dbReference>
<comment type="caution">
    <text evidence="2">The sequence shown here is derived from an EMBL/GenBank/DDBJ whole genome shotgun (WGS) entry which is preliminary data.</text>
</comment>
<dbReference type="Proteomes" id="UP000295345">
    <property type="component" value="Unassembled WGS sequence"/>
</dbReference>
<evidence type="ECO:0000313" key="2">
    <source>
        <dbReference type="EMBL" id="TDC73771.1"/>
    </source>
</evidence>
<protein>
    <recommendedName>
        <fullName evidence="1">DUF7848 domain-containing protein</fullName>
    </recommendedName>
</protein>
<keyword evidence="3" id="KW-1185">Reference proteome</keyword>
<name>A0A4R4T973_9ACTN</name>
<dbReference type="Pfam" id="PF25232">
    <property type="entry name" value="DUF7848"/>
    <property type="match status" value="1"/>
</dbReference>
<proteinExistence type="predicted"/>
<dbReference type="OrthoDB" id="4236662at2"/>
<evidence type="ECO:0000259" key="1">
    <source>
        <dbReference type="Pfam" id="PF25232"/>
    </source>
</evidence>
<feature type="domain" description="DUF7848" evidence="1">
    <location>
        <begin position="21"/>
        <end position="88"/>
    </location>
</feature>